<proteinExistence type="predicted"/>
<dbReference type="AlphaFoldDB" id="V4L5B0"/>
<dbReference type="eggNOG" id="KOG1812">
    <property type="taxonomic scope" value="Eukaryota"/>
</dbReference>
<protein>
    <submittedName>
        <fullName evidence="1">Uncharacterized protein</fullName>
    </submittedName>
</protein>
<dbReference type="KEGG" id="eus:EUTSA_v10002765mg"/>
<dbReference type="Proteomes" id="UP000030689">
    <property type="component" value="Unassembled WGS sequence"/>
</dbReference>
<feature type="non-terminal residue" evidence="1">
    <location>
        <position position="174"/>
    </location>
</feature>
<dbReference type="STRING" id="72664.V4L5B0"/>
<evidence type="ECO:0000313" key="1">
    <source>
        <dbReference type="EMBL" id="ESQ37472.1"/>
    </source>
</evidence>
<dbReference type="Gramene" id="ESQ37472">
    <property type="protein sequence ID" value="ESQ37472"/>
    <property type="gene ID" value="EUTSA_v10002765mg"/>
</dbReference>
<evidence type="ECO:0000313" key="2">
    <source>
        <dbReference type="Proteomes" id="UP000030689"/>
    </source>
</evidence>
<accession>V4L5B0</accession>
<dbReference type="InterPro" id="IPR013083">
    <property type="entry name" value="Znf_RING/FYVE/PHD"/>
</dbReference>
<keyword evidence="2" id="KW-1185">Reference proteome</keyword>
<dbReference type="OMA" id="AEERIYC"/>
<organism evidence="1 2">
    <name type="scientific">Eutrema salsugineum</name>
    <name type="common">Saltwater cress</name>
    <name type="synonym">Sisymbrium salsugineum</name>
    <dbReference type="NCBI Taxonomy" id="72664"/>
    <lineage>
        <taxon>Eukaryota</taxon>
        <taxon>Viridiplantae</taxon>
        <taxon>Streptophyta</taxon>
        <taxon>Embryophyta</taxon>
        <taxon>Tracheophyta</taxon>
        <taxon>Spermatophyta</taxon>
        <taxon>Magnoliopsida</taxon>
        <taxon>eudicotyledons</taxon>
        <taxon>Gunneridae</taxon>
        <taxon>Pentapetalae</taxon>
        <taxon>rosids</taxon>
        <taxon>malvids</taxon>
        <taxon>Brassicales</taxon>
        <taxon>Brassicaceae</taxon>
        <taxon>Eutremeae</taxon>
        <taxon>Eutrema</taxon>
    </lineage>
</organism>
<sequence length="174" mass="19926">MKFAYKLAKNAIFSQISSANVIKATKGEICVICLEETKADRMFSNDKCLYRHCFSCVNQFVEVKLCGGKVPTCLDDGCKLELTLENLWDDPSNNFRACVKCSGLFCIGCKYKKLHSEPLVNELMLKFLAKDQKWRQCVSNHKYCRYGYQFCYKCGVEWKEGQMTCPTGCTLTDH</sequence>
<gene>
    <name evidence="1" type="ORF">EUTSA_v10002765mg</name>
</gene>
<reference evidence="1 2" key="1">
    <citation type="journal article" date="2013" name="Front. Plant Sci.">
        <title>The Reference Genome of the Halophytic Plant Eutrema salsugineum.</title>
        <authorList>
            <person name="Yang R."/>
            <person name="Jarvis D.E."/>
            <person name="Chen H."/>
            <person name="Beilstein M.A."/>
            <person name="Grimwood J."/>
            <person name="Jenkins J."/>
            <person name="Shu S."/>
            <person name="Prochnik S."/>
            <person name="Xin M."/>
            <person name="Ma C."/>
            <person name="Schmutz J."/>
            <person name="Wing R.A."/>
            <person name="Mitchell-Olds T."/>
            <person name="Schumaker K.S."/>
            <person name="Wang X."/>
        </authorList>
    </citation>
    <scope>NUCLEOTIDE SEQUENCE [LARGE SCALE GENOMIC DNA]</scope>
</reference>
<dbReference type="SUPFAM" id="SSF57850">
    <property type="entry name" value="RING/U-box"/>
    <property type="match status" value="1"/>
</dbReference>
<name>V4L5B0_EUTSA</name>
<dbReference type="Gene3D" id="3.30.40.10">
    <property type="entry name" value="Zinc/RING finger domain, C3HC4 (zinc finger)"/>
    <property type="match status" value="1"/>
</dbReference>
<dbReference type="EMBL" id="KI517609">
    <property type="protein sequence ID" value="ESQ37472.1"/>
    <property type="molecule type" value="Genomic_DNA"/>
</dbReference>